<protein>
    <submittedName>
        <fullName evidence="1">Uncharacterized protein</fullName>
    </submittedName>
</protein>
<organism evidence="1 2">
    <name type="scientific">Borborobacter arsenicus</name>
    <dbReference type="NCBI Taxonomy" id="1851146"/>
    <lineage>
        <taxon>Bacteria</taxon>
        <taxon>Pseudomonadati</taxon>
        <taxon>Pseudomonadota</taxon>
        <taxon>Alphaproteobacteria</taxon>
        <taxon>Hyphomicrobiales</taxon>
        <taxon>Phyllobacteriaceae</taxon>
        <taxon>Borborobacter</taxon>
    </lineage>
</organism>
<comment type="caution">
    <text evidence="1">The sequence shown here is derived from an EMBL/GenBank/DDBJ whole genome shotgun (WGS) entry which is preliminary data.</text>
</comment>
<dbReference type="AlphaFoldDB" id="A0A432V099"/>
<accession>A0A432V099</accession>
<evidence type="ECO:0000313" key="1">
    <source>
        <dbReference type="EMBL" id="RUM95634.1"/>
    </source>
</evidence>
<gene>
    <name evidence="1" type="ORF">EET67_21970</name>
</gene>
<dbReference type="EMBL" id="RKST01000034">
    <property type="protein sequence ID" value="RUM95634.1"/>
    <property type="molecule type" value="Genomic_DNA"/>
</dbReference>
<reference evidence="1 2" key="1">
    <citation type="submission" date="2018-11" db="EMBL/GenBank/DDBJ databases">
        <title>Pseudaminobacter arsenicus sp. nov., an arsenic-resistant bacterium isolated from arsenic-rich aquifers.</title>
        <authorList>
            <person name="Mu Y."/>
        </authorList>
    </citation>
    <scope>NUCLEOTIDE SEQUENCE [LARGE SCALE GENOMIC DNA]</scope>
    <source>
        <strain evidence="1 2">CB3</strain>
    </source>
</reference>
<evidence type="ECO:0000313" key="2">
    <source>
        <dbReference type="Proteomes" id="UP000281647"/>
    </source>
</evidence>
<keyword evidence="2" id="KW-1185">Reference proteome</keyword>
<proteinExistence type="predicted"/>
<name>A0A432V099_9HYPH</name>
<sequence length="77" mass="8565">MKGGYLNGKLECKTCGTITLMIPTDADEFTMITCSKCGEPLGMWGDLQDEFARQAREATVLELSGGRIRKTRTPRHK</sequence>
<dbReference type="Proteomes" id="UP000281647">
    <property type="component" value="Unassembled WGS sequence"/>
</dbReference>